<dbReference type="GO" id="GO:0016301">
    <property type="term" value="F:kinase activity"/>
    <property type="evidence" value="ECO:0007669"/>
    <property type="project" value="InterPro"/>
</dbReference>
<evidence type="ECO:0000313" key="2">
    <source>
        <dbReference type="EMBL" id="CDR38184.1"/>
    </source>
</evidence>
<dbReference type="EMBL" id="LK052938">
    <property type="protein sequence ID" value="CDR38184.1"/>
    <property type="molecule type" value="Genomic_DNA"/>
</dbReference>
<organism evidence="2">
    <name type="scientific">Rhodotorula toruloides</name>
    <name type="common">Yeast</name>
    <name type="synonym">Rhodosporidium toruloides</name>
    <dbReference type="NCBI Taxonomy" id="5286"/>
    <lineage>
        <taxon>Eukaryota</taxon>
        <taxon>Fungi</taxon>
        <taxon>Dikarya</taxon>
        <taxon>Basidiomycota</taxon>
        <taxon>Pucciniomycotina</taxon>
        <taxon>Microbotryomycetes</taxon>
        <taxon>Sporidiobolales</taxon>
        <taxon>Sporidiobolaceae</taxon>
        <taxon>Rhodotorula</taxon>
    </lineage>
</organism>
<dbReference type="Gene3D" id="3.40.50.300">
    <property type="entry name" value="P-loop containing nucleotide triphosphate hydrolases"/>
    <property type="match status" value="2"/>
</dbReference>
<protein>
    <submittedName>
        <fullName evidence="2">RHTO0S03e05314g1_1</fullName>
    </submittedName>
</protein>
<accession>A0A061AM10</accession>
<dbReference type="InterPro" id="IPR006083">
    <property type="entry name" value="PRK/URK"/>
</dbReference>
<evidence type="ECO:0000259" key="1">
    <source>
        <dbReference type="Pfam" id="PF00485"/>
    </source>
</evidence>
<gene>
    <name evidence="2" type="ORF">RHTO0S_03e05314g</name>
</gene>
<dbReference type="GO" id="GO:0005524">
    <property type="term" value="F:ATP binding"/>
    <property type="evidence" value="ECO:0007669"/>
    <property type="project" value="InterPro"/>
</dbReference>
<dbReference type="PANTHER" id="PTHR10285">
    <property type="entry name" value="URIDINE KINASE"/>
    <property type="match status" value="1"/>
</dbReference>
<name>A0A061AM10_RHOTO</name>
<sequence>MEQTVTAIAERVLERLRRVPADQRVLVGIAGVPGSGKSTLAYPLVDRLNALLGVAVKEPAEVDLEDVIAQPGKEKPEEQVAVAVGLDGWHLTREALDRLPDPAEARRRRGAAFTFDASSYVSFVRSLRQTPFPSSIPFPTFNHALKDPLPSPSPILPTHRVVVIEGLYCMLDVEPWRDAAELLDERIWVEIERSVARERLVKRHLHTGVETVREEAEKRVDLSDMLNGDYIREHLYSPTQVVETVHDPAFATAAVRA</sequence>
<dbReference type="AlphaFoldDB" id="A0A061AM10"/>
<dbReference type="SUPFAM" id="SSF52540">
    <property type="entry name" value="P-loop containing nucleoside triphosphate hydrolases"/>
    <property type="match status" value="1"/>
</dbReference>
<dbReference type="InterPro" id="IPR027417">
    <property type="entry name" value="P-loop_NTPase"/>
</dbReference>
<reference evidence="2" key="1">
    <citation type="journal article" date="2014" name="Genome Announc.">
        <title>Draft genome sequence of Rhodosporidium toruloides CECT1137, an oleaginous yeast of biotechnological interest.</title>
        <authorList>
            <person name="Morin N."/>
            <person name="Calcas X."/>
            <person name="Devillers H."/>
            <person name="Durrens P."/>
            <person name="Sherman D.J."/>
            <person name="Nicaud J.-M."/>
            <person name="Neuveglise C."/>
        </authorList>
    </citation>
    <scope>NUCLEOTIDE SEQUENCE</scope>
    <source>
        <strain evidence="2">CECT1137</strain>
    </source>
</reference>
<proteinExistence type="predicted"/>
<feature type="domain" description="Phosphoribulokinase/uridine kinase" evidence="1">
    <location>
        <begin position="27"/>
        <end position="203"/>
    </location>
</feature>
<dbReference type="OrthoDB" id="6362633at2759"/>
<dbReference type="Pfam" id="PF00485">
    <property type="entry name" value="PRK"/>
    <property type="match status" value="1"/>
</dbReference>